<dbReference type="PANTHER" id="PTHR32044">
    <property type="entry name" value="GLUCOMANNAN 4-BETA-MANNOSYLTRANSFERASE 9"/>
    <property type="match status" value="1"/>
</dbReference>
<gene>
    <name evidence="14" type="primary">CSLA9</name>
    <name evidence="14" type="ORF">AXF42_Ash003303</name>
</gene>
<evidence type="ECO:0000256" key="12">
    <source>
        <dbReference type="SAM" id="Phobius"/>
    </source>
</evidence>
<dbReference type="STRING" id="1088818.A0A2I0BFS0"/>
<dbReference type="Pfam" id="PF13632">
    <property type="entry name" value="Glyco_trans_2_3"/>
    <property type="match status" value="1"/>
</dbReference>
<keyword evidence="7 12" id="KW-0472">Membrane</keyword>
<comment type="catalytic activity">
    <reaction evidence="9">
        <text>GDP-mannose + (glucomannan)n = GDP + (glucomannan)n+1.</text>
        <dbReference type="EC" id="2.4.1.32"/>
    </reaction>
</comment>
<name>A0A2I0BFS0_9ASPA</name>
<evidence type="ECO:0000256" key="1">
    <source>
        <dbReference type="ARBA" id="ARBA00004653"/>
    </source>
</evidence>
<dbReference type="OrthoDB" id="72851at2759"/>
<evidence type="ECO:0000256" key="4">
    <source>
        <dbReference type="ARBA" id="ARBA00022692"/>
    </source>
</evidence>
<sequence>MKEVAVAPAMKVAMAACLVMLVMVMVEKVAMGLASSYAKVFRRRPQRIYACEPLEEDEELGTLAYPMVLVQIPMYNEKEVYQLSINAACNLTWPADRVIIQVLDDSTEPIIKELIQDECEKWRKGGKNIRYEIRNNRHGYKAGALRIGMTHAYVQQCEFVAIFDADFQPEHDFLIKTIPFLVRNSEIALVQARWKFVNANECLMTRLQEMTMDYHFKVEQEAGSTACSFFGFNGTAGVWRIHAINEAGGWQDRTTVEDMDLAVRASLKGWKFVYVGSIKVKSELPSTFKAYRCQQHRWSCGPAVLFKKVIWDIALAKQVSLLKKFYIIYSFFLARRIGSHMATFFLYCVVVPLSIFFPEFEIPKWGMIYLPTAISLLNAVGTPRSVHLIVFWVLFENVMALHRCKAVFIGLCEAGRSNEWIVTQKLGDTLKAKRNPNTIKSLRRKFWERLHHQELVVGVLLIICACYDYKFRHNYFFVYFSLQGIAFLVMGFGYIGTVIPSNK</sequence>
<evidence type="ECO:0000313" key="14">
    <source>
        <dbReference type="EMBL" id="PKA66648.1"/>
    </source>
</evidence>
<keyword evidence="6" id="KW-0333">Golgi apparatus</keyword>
<proteinExistence type="inferred from homology"/>
<evidence type="ECO:0000256" key="9">
    <source>
        <dbReference type="ARBA" id="ARBA00051800"/>
    </source>
</evidence>
<comment type="similarity">
    <text evidence="10">Belongs to the glycosyltransferase 2 family. Plant cellulose synthase-like A subfamily.</text>
</comment>
<dbReference type="EMBL" id="KZ451885">
    <property type="protein sequence ID" value="PKA66648.1"/>
    <property type="molecule type" value="Genomic_DNA"/>
</dbReference>
<evidence type="ECO:0000256" key="6">
    <source>
        <dbReference type="ARBA" id="ARBA00023034"/>
    </source>
</evidence>
<evidence type="ECO:0000256" key="8">
    <source>
        <dbReference type="ARBA" id="ARBA00023316"/>
    </source>
</evidence>
<dbReference type="GO" id="GO:0000139">
    <property type="term" value="C:Golgi membrane"/>
    <property type="evidence" value="ECO:0007669"/>
    <property type="project" value="UniProtKB-SubCell"/>
</dbReference>
<evidence type="ECO:0000256" key="3">
    <source>
        <dbReference type="ARBA" id="ARBA00022679"/>
    </source>
</evidence>
<evidence type="ECO:0000256" key="7">
    <source>
        <dbReference type="ARBA" id="ARBA00023136"/>
    </source>
</evidence>
<evidence type="ECO:0000256" key="2">
    <source>
        <dbReference type="ARBA" id="ARBA00022676"/>
    </source>
</evidence>
<keyword evidence="8" id="KW-0961">Cell wall biogenesis/degradation</keyword>
<feature type="transmembrane region" description="Helical" evidence="12">
    <location>
        <begin position="369"/>
        <end position="395"/>
    </location>
</feature>
<dbReference type="InterPro" id="IPR029044">
    <property type="entry name" value="Nucleotide-diphossugar_trans"/>
</dbReference>
<feature type="transmembrane region" description="Helical" evidence="12">
    <location>
        <begin position="337"/>
        <end position="357"/>
    </location>
</feature>
<evidence type="ECO:0000313" key="15">
    <source>
        <dbReference type="Proteomes" id="UP000236161"/>
    </source>
</evidence>
<evidence type="ECO:0000256" key="5">
    <source>
        <dbReference type="ARBA" id="ARBA00022989"/>
    </source>
</evidence>
<dbReference type="InterPro" id="IPR001173">
    <property type="entry name" value="Glyco_trans_2-like"/>
</dbReference>
<dbReference type="FunFam" id="3.90.550.10:FF:000015">
    <property type="entry name" value="Glucomannan 4-beta-mannosyltransferase 9"/>
    <property type="match status" value="1"/>
</dbReference>
<dbReference type="GO" id="GO:0047259">
    <property type="term" value="F:glucomannan 4-beta-mannosyltransferase activity"/>
    <property type="evidence" value="ECO:0007669"/>
    <property type="project" value="UniProtKB-EC"/>
</dbReference>
<keyword evidence="2 14" id="KW-0328">Glycosyltransferase</keyword>
<keyword evidence="15" id="KW-1185">Reference proteome</keyword>
<evidence type="ECO:0000256" key="11">
    <source>
        <dbReference type="ARBA" id="ARBA00066505"/>
    </source>
</evidence>
<dbReference type="SUPFAM" id="SSF53448">
    <property type="entry name" value="Nucleotide-diphospho-sugar transferases"/>
    <property type="match status" value="1"/>
</dbReference>
<dbReference type="GO" id="GO:0051753">
    <property type="term" value="F:mannan synthase activity"/>
    <property type="evidence" value="ECO:0007669"/>
    <property type="project" value="UniProtKB-ARBA"/>
</dbReference>
<dbReference type="EC" id="2.4.1.32" evidence="11"/>
<feature type="domain" description="Glycosyltransferase 2-like" evidence="13">
    <location>
        <begin position="160"/>
        <end position="348"/>
    </location>
</feature>
<organism evidence="14 15">
    <name type="scientific">Apostasia shenzhenica</name>
    <dbReference type="NCBI Taxonomy" id="1088818"/>
    <lineage>
        <taxon>Eukaryota</taxon>
        <taxon>Viridiplantae</taxon>
        <taxon>Streptophyta</taxon>
        <taxon>Embryophyta</taxon>
        <taxon>Tracheophyta</taxon>
        <taxon>Spermatophyta</taxon>
        <taxon>Magnoliopsida</taxon>
        <taxon>Liliopsida</taxon>
        <taxon>Asparagales</taxon>
        <taxon>Orchidaceae</taxon>
        <taxon>Apostasioideae</taxon>
        <taxon>Apostasia</taxon>
    </lineage>
</organism>
<comment type="subcellular location">
    <subcellularLocation>
        <location evidence="1">Golgi apparatus membrane</location>
        <topology evidence="1">Multi-pass membrane protein</topology>
    </subcellularLocation>
</comment>
<protein>
    <recommendedName>
        <fullName evidence="11">glucomannan 4-beta-mannosyltransferase</fullName>
        <ecNumber evidence="11">2.4.1.32</ecNumber>
    </recommendedName>
</protein>
<feature type="transmembrane region" description="Helical" evidence="12">
    <location>
        <begin position="12"/>
        <end position="34"/>
    </location>
</feature>
<dbReference type="PANTHER" id="PTHR32044:SF21">
    <property type="entry name" value="GLUCOMANNAN 4-BETA-MANNOSYLTRANSFERASE 3-RELATED"/>
    <property type="match status" value="1"/>
</dbReference>
<dbReference type="CDD" id="cd06437">
    <property type="entry name" value="CESA_CaSu_A2"/>
    <property type="match status" value="1"/>
</dbReference>
<dbReference type="Gene3D" id="3.90.550.10">
    <property type="entry name" value="Spore Coat Polysaccharide Biosynthesis Protein SpsA, Chain A"/>
    <property type="match status" value="1"/>
</dbReference>
<dbReference type="AlphaFoldDB" id="A0A2I0BFS0"/>
<accession>A0A2I0BFS0</accession>
<evidence type="ECO:0000256" key="10">
    <source>
        <dbReference type="ARBA" id="ARBA00060879"/>
    </source>
</evidence>
<feature type="transmembrane region" description="Helical" evidence="12">
    <location>
        <begin position="476"/>
        <end position="499"/>
    </location>
</feature>
<evidence type="ECO:0000259" key="13">
    <source>
        <dbReference type="Pfam" id="PF13632"/>
    </source>
</evidence>
<keyword evidence="3 14" id="KW-0808">Transferase</keyword>
<reference evidence="14 15" key="1">
    <citation type="journal article" date="2017" name="Nature">
        <title>The Apostasia genome and the evolution of orchids.</title>
        <authorList>
            <person name="Zhang G.Q."/>
            <person name="Liu K.W."/>
            <person name="Li Z."/>
            <person name="Lohaus R."/>
            <person name="Hsiao Y.Y."/>
            <person name="Niu S.C."/>
            <person name="Wang J.Y."/>
            <person name="Lin Y.C."/>
            <person name="Xu Q."/>
            <person name="Chen L.J."/>
            <person name="Yoshida K."/>
            <person name="Fujiwara S."/>
            <person name="Wang Z.W."/>
            <person name="Zhang Y.Q."/>
            <person name="Mitsuda N."/>
            <person name="Wang M."/>
            <person name="Liu G.H."/>
            <person name="Pecoraro L."/>
            <person name="Huang H.X."/>
            <person name="Xiao X.J."/>
            <person name="Lin M."/>
            <person name="Wu X.Y."/>
            <person name="Wu W.L."/>
            <person name="Chen Y.Y."/>
            <person name="Chang S.B."/>
            <person name="Sakamoto S."/>
            <person name="Ohme-Takagi M."/>
            <person name="Yagi M."/>
            <person name="Zeng S.J."/>
            <person name="Shen C.Y."/>
            <person name="Yeh C.M."/>
            <person name="Luo Y.B."/>
            <person name="Tsai W.C."/>
            <person name="Van de Peer Y."/>
            <person name="Liu Z.J."/>
        </authorList>
    </citation>
    <scope>NUCLEOTIDE SEQUENCE [LARGE SCALE GENOMIC DNA]</scope>
    <source>
        <strain evidence="15">cv. Shenzhen</strain>
        <tissue evidence="14">Stem</tissue>
    </source>
</reference>
<dbReference type="Proteomes" id="UP000236161">
    <property type="component" value="Unassembled WGS sequence"/>
</dbReference>
<keyword evidence="4 12" id="KW-0812">Transmembrane</keyword>
<dbReference type="GO" id="GO:0071555">
    <property type="term" value="P:cell wall organization"/>
    <property type="evidence" value="ECO:0007669"/>
    <property type="project" value="UniProtKB-KW"/>
</dbReference>
<keyword evidence="5 12" id="KW-1133">Transmembrane helix</keyword>